<feature type="transmembrane region" description="Helical" evidence="1">
    <location>
        <begin position="73"/>
        <end position="91"/>
    </location>
</feature>
<reference evidence="3 5" key="2">
    <citation type="submission" date="2019-07" db="EMBL/GenBank/DDBJ databases">
        <title>Genomic Encyclopedia of Archaeal and Bacterial Type Strains, Phase II (KMG-II): from individual species to whole genera.</title>
        <authorList>
            <person name="Goeker M."/>
        </authorList>
    </citation>
    <scope>NUCLEOTIDE SEQUENCE [LARGE SCALE GENOMIC DNA]</scope>
    <source>
        <strain evidence="3 5">DSM 3754</strain>
    </source>
</reference>
<dbReference type="EMBL" id="VRYN01000031">
    <property type="protein sequence ID" value="TYO70679.1"/>
    <property type="molecule type" value="Genomic_DNA"/>
</dbReference>
<evidence type="ECO:0000313" key="4">
    <source>
        <dbReference type="Proteomes" id="UP000296216"/>
    </source>
</evidence>
<organism evidence="2 4">
    <name type="scientific">Halobacterium salinarum (strain ATCC 33171 / DSM 3754 / JCM 8978 / NBRC 102687 / NCIMB 764 / 91-R6)</name>
    <dbReference type="NCBI Taxonomy" id="2597657"/>
    <lineage>
        <taxon>Archaea</taxon>
        <taxon>Methanobacteriati</taxon>
        <taxon>Methanobacteriota</taxon>
        <taxon>Stenosarchaea group</taxon>
        <taxon>Halobacteria</taxon>
        <taxon>Halobacteriales</taxon>
        <taxon>Halobacteriaceae</taxon>
        <taxon>Halobacterium</taxon>
    </lineage>
</organism>
<dbReference type="AlphaFoldDB" id="A0A4D6GS99"/>
<proteinExistence type="predicted"/>
<dbReference type="EMBL" id="CP038631">
    <property type="protein sequence ID" value="QCC44615.1"/>
    <property type="molecule type" value="Genomic_DNA"/>
</dbReference>
<reference evidence="2" key="3">
    <citation type="journal article" name="MicrobiologyOpen">
        <title>Whole-genome comparison between the type strain of Halobacterium salinarum (DSM 3754(T)) and the laboratory strains R1 and NRC-1.</title>
        <authorList>
            <person name="Pfeiffer F."/>
            <person name="Losensky G."/>
            <person name="Marchfelder A."/>
            <person name="Habermann B."/>
            <person name="Dyall-Smith M."/>
        </authorList>
    </citation>
    <scope>NUCLEOTIDE SEQUENCE</scope>
    <source>
        <strain evidence="2">91-R6</strain>
    </source>
</reference>
<evidence type="ECO:0000256" key="1">
    <source>
        <dbReference type="SAM" id="Phobius"/>
    </source>
</evidence>
<accession>A0A4D6GS99</accession>
<feature type="transmembrane region" description="Helical" evidence="1">
    <location>
        <begin position="97"/>
        <end position="116"/>
    </location>
</feature>
<evidence type="ECO:0000313" key="3">
    <source>
        <dbReference type="EMBL" id="TYO70679.1"/>
    </source>
</evidence>
<gene>
    <name evidence="3" type="ORF">APQ99_02467</name>
    <name evidence="2" type="ORF">HBSAL_04540</name>
</gene>
<sequence length="118" mass="12198">MYTEDEGEFGGIWEGLSTILVSVLAVGVFVVASDPINIGGVVASVALAAFGLAQLIAPRVLPWYTSLSPRWTGLFWILVGIGLAVLGVVASTTVGRFGGGLILGGLFVLYGCLTALDR</sequence>
<reference evidence="2 4" key="1">
    <citation type="journal article" date="2019" name="Microbiol. Resour. Announc.">
        <title>The Genome Sequence of the Halobacterium salinarum Type Strain Is Closely Related to That of Laboratory Strains NRC-1 and R1.</title>
        <authorList>
            <person name="Pfeiffer F."/>
            <person name="Marchfelder A."/>
            <person name="Habermann B."/>
            <person name="Dyall-Smith M.L."/>
        </authorList>
    </citation>
    <scope>NUCLEOTIDE SEQUENCE [LARGE SCALE GENOMIC DNA]</scope>
    <source>
        <strain evidence="2">91-R6</strain>
        <strain evidence="4">ATCC 33171 / DSM 3754 / JCM 8978 / NBRC 102687 / NCIMB 764 / 91-R6</strain>
    </source>
</reference>
<dbReference type="Proteomes" id="UP000323075">
    <property type="component" value="Unassembled WGS sequence"/>
</dbReference>
<keyword evidence="1" id="KW-0472">Membrane</keyword>
<keyword evidence="1" id="KW-0812">Transmembrane</keyword>
<feature type="transmembrane region" description="Helical" evidence="1">
    <location>
        <begin position="38"/>
        <end position="61"/>
    </location>
</feature>
<feature type="transmembrane region" description="Helical" evidence="1">
    <location>
        <begin position="12"/>
        <end position="32"/>
    </location>
</feature>
<dbReference type="Proteomes" id="UP000296216">
    <property type="component" value="Chromosome"/>
</dbReference>
<evidence type="ECO:0000313" key="5">
    <source>
        <dbReference type="Proteomes" id="UP000323075"/>
    </source>
</evidence>
<evidence type="ECO:0000313" key="2">
    <source>
        <dbReference type="EMBL" id="QCC44615.1"/>
    </source>
</evidence>
<protein>
    <submittedName>
        <fullName evidence="2">Uncharacterized protein</fullName>
    </submittedName>
</protein>
<keyword evidence="1" id="KW-1133">Transmembrane helix</keyword>
<name>A0A4D6GS99_HALS9</name>